<accession>A0A0F9E5Q7</accession>
<comment type="caution">
    <text evidence="2">The sequence shown here is derived from an EMBL/GenBank/DDBJ whole genome shotgun (WGS) entry which is preliminary data.</text>
</comment>
<feature type="compositionally biased region" description="Low complexity" evidence="1">
    <location>
        <begin position="162"/>
        <end position="187"/>
    </location>
</feature>
<protein>
    <submittedName>
        <fullName evidence="2">Uncharacterized protein</fullName>
    </submittedName>
</protein>
<reference evidence="2" key="1">
    <citation type="journal article" date="2015" name="Nature">
        <title>Complex archaea that bridge the gap between prokaryotes and eukaryotes.</title>
        <authorList>
            <person name="Spang A."/>
            <person name="Saw J.H."/>
            <person name="Jorgensen S.L."/>
            <person name="Zaremba-Niedzwiedzka K."/>
            <person name="Martijn J."/>
            <person name="Lind A.E."/>
            <person name="van Eijk R."/>
            <person name="Schleper C."/>
            <person name="Guy L."/>
            <person name="Ettema T.J."/>
        </authorList>
    </citation>
    <scope>NUCLEOTIDE SEQUENCE</scope>
</reference>
<evidence type="ECO:0000313" key="2">
    <source>
        <dbReference type="EMBL" id="KKL19383.1"/>
    </source>
</evidence>
<sequence length="228" mass="22341">MSQSTIFNPELVGIAKHQVEKAAGQRPTFVLAPAKQAFVDPMAAGGGDPAMGGMPPPAADPMMGAMPPMPGMGADPMAAGGSAMGPGGVEERLAKLEAGGAAGGAAGEDGMKKPKVDVNTEIYHIKKMLAKLLSSMGIQMDATDMLGDPAEDPEVPPEEAAQDPFSAASQQSSIGAIGPVEGASPAMMGGGGGGAPAGGAPKAAGAGLQTMTDKAAALTSVLRRAHAG</sequence>
<proteinExistence type="predicted"/>
<dbReference type="EMBL" id="LAZR01038506">
    <property type="protein sequence ID" value="KKL19383.1"/>
    <property type="molecule type" value="Genomic_DNA"/>
</dbReference>
<feature type="compositionally biased region" description="Gly residues" evidence="1">
    <location>
        <begin position="188"/>
        <end position="197"/>
    </location>
</feature>
<feature type="compositionally biased region" description="Acidic residues" evidence="1">
    <location>
        <begin position="149"/>
        <end position="161"/>
    </location>
</feature>
<name>A0A0F9E5Q7_9ZZZZ</name>
<feature type="region of interest" description="Disordered" evidence="1">
    <location>
        <begin position="145"/>
        <end position="207"/>
    </location>
</feature>
<feature type="compositionally biased region" description="Low complexity" evidence="1">
    <location>
        <begin position="198"/>
        <end position="207"/>
    </location>
</feature>
<evidence type="ECO:0000256" key="1">
    <source>
        <dbReference type="SAM" id="MobiDB-lite"/>
    </source>
</evidence>
<dbReference type="AlphaFoldDB" id="A0A0F9E5Q7"/>
<gene>
    <name evidence="2" type="ORF">LCGC14_2466000</name>
</gene>
<organism evidence="2">
    <name type="scientific">marine sediment metagenome</name>
    <dbReference type="NCBI Taxonomy" id="412755"/>
    <lineage>
        <taxon>unclassified sequences</taxon>
        <taxon>metagenomes</taxon>
        <taxon>ecological metagenomes</taxon>
    </lineage>
</organism>